<dbReference type="EMBL" id="JBGMDY010000005">
    <property type="protein sequence ID" value="KAL2334536.1"/>
    <property type="molecule type" value="Genomic_DNA"/>
</dbReference>
<dbReference type="Proteomes" id="UP001603857">
    <property type="component" value="Unassembled WGS sequence"/>
</dbReference>
<keyword evidence="2" id="KW-1185">Reference proteome</keyword>
<evidence type="ECO:0000313" key="1">
    <source>
        <dbReference type="EMBL" id="KAL2334536.1"/>
    </source>
</evidence>
<name>A0ABD1MFI3_9FABA</name>
<comment type="caution">
    <text evidence="1">The sequence shown here is derived from an EMBL/GenBank/DDBJ whole genome shotgun (WGS) entry which is preliminary data.</text>
</comment>
<evidence type="ECO:0000313" key="2">
    <source>
        <dbReference type="Proteomes" id="UP001603857"/>
    </source>
</evidence>
<dbReference type="AlphaFoldDB" id="A0ABD1MFI3"/>
<proteinExistence type="predicted"/>
<reference evidence="1 2" key="1">
    <citation type="submission" date="2024-08" db="EMBL/GenBank/DDBJ databases">
        <title>Insights into the chromosomal genome structure of Flemingia macrophylla.</title>
        <authorList>
            <person name="Ding Y."/>
            <person name="Zhao Y."/>
            <person name="Bi W."/>
            <person name="Wu M."/>
            <person name="Zhao G."/>
            <person name="Gong Y."/>
            <person name="Li W."/>
            <person name="Zhang P."/>
        </authorList>
    </citation>
    <scope>NUCLEOTIDE SEQUENCE [LARGE SCALE GENOMIC DNA]</scope>
    <source>
        <strain evidence="1">DYQJB</strain>
        <tissue evidence="1">Leaf</tissue>
    </source>
</reference>
<accession>A0ABD1MFI3</accession>
<sequence>MEEEKCSKNDWKGLSITSKEGVAEWVKASWVGWLKNMVMHNDLNAIKVLHSNESLSLRYLGDDFVLITRVEKDEFTYDGREKNLEFWSKFKEVQKWTPRFTNRKLHAPNVTTEVELTHSKLSLEALNIKPNQNIRSGKCNNIEGKCSSIEGPWDDETKIDTLMGLVRVTNVEHCRHENTQPKSCKEMDRGESGDLREIEVEGLVRFLEGPMKHICNVDFPKDNYAKSVNGLIETFLMINASFIRVNVVGGCIPHQEISFITSQVFNLNLKESTLSATSPSTTLSCLSLPSSIKKPISEATGLSPSALLSLSFPISLSLHLVGDFPPDTPSHLSAFPARPHQPVPPDHSL</sequence>
<protein>
    <submittedName>
        <fullName evidence="1">Uncharacterized protein</fullName>
    </submittedName>
</protein>
<organism evidence="1 2">
    <name type="scientific">Flemingia macrophylla</name>
    <dbReference type="NCBI Taxonomy" id="520843"/>
    <lineage>
        <taxon>Eukaryota</taxon>
        <taxon>Viridiplantae</taxon>
        <taxon>Streptophyta</taxon>
        <taxon>Embryophyta</taxon>
        <taxon>Tracheophyta</taxon>
        <taxon>Spermatophyta</taxon>
        <taxon>Magnoliopsida</taxon>
        <taxon>eudicotyledons</taxon>
        <taxon>Gunneridae</taxon>
        <taxon>Pentapetalae</taxon>
        <taxon>rosids</taxon>
        <taxon>fabids</taxon>
        <taxon>Fabales</taxon>
        <taxon>Fabaceae</taxon>
        <taxon>Papilionoideae</taxon>
        <taxon>50 kb inversion clade</taxon>
        <taxon>NPAAA clade</taxon>
        <taxon>indigoferoid/millettioid clade</taxon>
        <taxon>Phaseoleae</taxon>
        <taxon>Flemingia</taxon>
    </lineage>
</organism>
<gene>
    <name evidence="1" type="ORF">Fmac_015749</name>
</gene>